<evidence type="ECO:0000313" key="7">
    <source>
        <dbReference type="Proteomes" id="UP000295758"/>
    </source>
</evidence>
<accession>A0A1G6NC47</accession>
<dbReference type="Pfam" id="PF01381">
    <property type="entry name" value="HTH_3"/>
    <property type="match status" value="1"/>
</dbReference>
<dbReference type="CDD" id="cd00093">
    <property type="entry name" value="HTH_XRE"/>
    <property type="match status" value="1"/>
</dbReference>
<dbReference type="GO" id="GO:0005829">
    <property type="term" value="C:cytosol"/>
    <property type="evidence" value="ECO:0007669"/>
    <property type="project" value="TreeGrafter"/>
</dbReference>
<sequence length="97" mass="11255">MGNKYEIRNKNDSFKELIKNRNDLKDAVEEFDPVYELRKKILLLRLDKGLSQEELAARAGMRQSVISRIENGESEPRIETVNKIAKALNRKVKIDLV</sequence>
<protein>
    <submittedName>
        <fullName evidence="3 4">Helix-turn-helix</fullName>
    </submittedName>
</protein>
<dbReference type="SUPFAM" id="SSF47413">
    <property type="entry name" value="lambda repressor-like DNA-binding domains"/>
    <property type="match status" value="1"/>
</dbReference>
<reference evidence="3 6" key="2">
    <citation type="submission" date="2018-04" db="EMBL/GenBank/DDBJ databases">
        <title>Subsurface microbial communities from deep shales in Ohio and West Virginia, USA.</title>
        <authorList>
            <person name="Wrighton K."/>
        </authorList>
    </citation>
    <scope>NUCLEOTIDE SEQUENCE [LARGE SCALE GENOMIC DNA]</scope>
    <source>
        <strain evidence="3 6">MSL28</strain>
    </source>
</reference>
<name>A0A1G6NC47_9FIRM</name>
<dbReference type="RefSeq" id="WP_089723002.1">
    <property type="nucleotide sequence ID" value="NZ_FMYT01000011.1"/>
</dbReference>
<dbReference type="InterPro" id="IPR050807">
    <property type="entry name" value="TransReg_Diox_bact_type"/>
</dbReference>
<proteinExistence type="predicted"/>
<dbReference type="Proteomes" id="UP000247389">
    <property type="component" value="Unassembled WGS sequence"/>
</dbReference>
<dbReference type="InterPro" id="IPR010982">
    <property type="entry name" value="Lambda_DNA-bd_dom_sf"/>
</dbReference>
<organism evidence="4 8">
    <name type="scientific">Halanaerobium congolense</name>
    <dbReference type="NCBI Taxonomy" id="54121"/>
    <lineage>
        <taxon>Bacteria</taxon>
        <taxon>Bacillati</taxon>
        <taxon>Bacillota</taxon>
        <taxon>Clostridia</taxon>
        <taxon>Halanaerobiales</taxon>
        <taxon>Halanaerobiaceae</taxon>
        <taxon>Halanaerobium</taxon>
    </lineage>
</organism>
<dbReference type="PANTHER" id="PTHR46797">
    <property type="entry name" value="HTH-TYPE TRANSCRIPTIONAL REGULATOR"/>
    <property type="match status" value="1"/>
</dbReference>
<keyword evidence="1" id="KW-0238">DNA-binding</keyword>
<dbReference type="GO" id="GO:0003677">
    <property type="term" value="F:DNA binding"/>
    <property type="evidence" value="ECO:0007669"/>
    <property type="project" value="UniProtKB-KW"/>
</dbReference>
<evidence type="ECO:0000313" key="6">
    <source>
        <dbReference type="Proteomes" id="UP000247389"/>
    </source>
</evidence>
<dbReference type="InterPro" id="IPR001387">
    <property type="entry name" value="Cro/C1-type_HTH"/>
</dbReference>
<dbReference type="GO" id="GO:0003700">
    <property type="term" value="F:DNA-binding transcription factor activity"/>
    <property type="evidence" value="ECO:0007669"/>
    <property type="project" value="TreeGrafter"/>
</dbReference>
<evidence type="ECO:0000256" key="1">
    <source>
        <dbReference type="ARBA" id="ARBA00023125"/>
    </source>
</evidence>
<evidence type="ECO:0000259" key="2">
    <source>
        <dbReference type="PROSITE" id="PS50943"/>
    </source>
</evidence>
<reference evidence="5 7" key="3">
    <citation type="submission" date="2019-03" db="EMBL/GenBank/DDBJ databases">
        <title>Deep subsurface shale carbon reservoir microbial communities from Ohio and West Virginia, USA.</title>
        <authorList>
            <person name="Wrighton K."/>
        </authorList>
    </citation>
    <scope>NUCLEOTIDE SEQUENCE [LARGE SCALE GENOMIC DNA]</scope>
    <source>
        <strain evidence="5 7">UTICA-S4D12</strain>
    </source>
</reference>
<dbReference type="PANTHER" id="PTHR46797:SF1">
    <property type="entry name" value="METHYLPHOSPHONATE SYNTHASE"/>
    <property type="match status" value="1"/>
</dbReference>
<dbReference type="SMART" id="SM00530">
    <property type="entry name" value="HTH_XRE"/>
    <property type="match status" value="1"/>
</dbReference>
<dbReference type="Gene3D" id="1.10.260.40">
    <property type="entry name" value="lambda repressor-like DNA-binding domains"/>
    <property type="match status" value="1"/>
</dbReference>
<dbReference type="Proteomes" id="UP000324896">
    <property type="component" value="Unassembled WGS sequence"/>
</dbReference>
<evidence type="ECO:0000313" key="8">
    <source>
        <dbReference type="Proteomes" id="UP000324896"/>
    </source>
</evidence>
<reference evidence="4 8" key="1">
    <citation type="submission" date="2016-10" db="EMBL/GenBank/DDBJ databases">
        <authorList>
            <person name="Varghese N."/>
            <person name="Submissions S."/>
        </authorList>
    </citation>
    <scope>NUCLEOTIDE SEQUENCE [LARGE SCALE GENOMIC DNA]</scope>
    <source>
        <strain evidence="4 8">WG10</strain>
    </source>
</reference>
<dbReference type="EMBL" id="FMYT01000011">
    <property type="protein sequence ID" value="SDC65271.1"/>
    <property type="molecule type" value="Genomic_DNA"/>
</dbReference>
<dbReference type="EMBL" id="QICM01000038">
    <property type="protein sequence ID" value="PXV62154.1"/>
    <property type="molecule type" value="Genomic_DNA"/>
</dbReference>
<dbReference type="Proteomes" id="UP000295758">
    <property type="component" value="Unassembled WGS sequence"/>
</dbReference>
<dbReference type="AlphaFoldDB" id="A0A1G6NC47"/>
<feature type="domain" description="HTH cro/C1-type" evidence="2">
    <location>
        <begin position="41"/>
        <end position="97"/>
    </location>
</feature>
<gene>
    <name evidence="5" type="ORF">BY453_10814</name>
    <name evidence="3" type="ORF">C8C78_13825</name>
    <name evidence="4" type="ORF">SAMN04488597_11128</name>
</gene>
<evidence type="ECO:0000313" key="3">
    <source>
        <dbReference type="EMBL" id="PXV62154.1"/>
    </source>
</evidence>
<dbReference type="PROSITE" id="PS50943">
    <property type="entry name" value="HTH_CROC1"/>
    <property type="match status" value="1"/>
</dbReference>
<evidence type="ECO:0000313" key="4">
    <source>
        <dbReference type="EMBL" id="SDC65271.1"/>
    </source>
</evidence>
<dbReference type="EMBL" id="SOAA01000008">
    <property type="protein sequence ID" value="TDS32221.1"/>
    <property type="molecule type" value="Genomic_DNA"/>
</dbReference>
<evidence type="ECO:0000313" key="5">
    <source>
        <dbReference type="EMBL" id="TDS32221.1"/>
    </source>
</evidence>